<dbReference type="PIRSF" id="PIRSF002030">
    <property type="entry name" value="Globin_Protozoa/Cyanobacteria"/>
    <property type="match status" value="1"/>
</dbReference>
<dbReference type="SUPFAM" id="SSF46458">
    <property type="entry name" value="Globin-like"/>
    <property type="match status" value="1"/>
</dbReference>
<dbReference type="EMBL" id="JANRHA010000003">
    <property type="protein sequence ID" value="MDG3014361.1"/>
    <property type="molecule type" value="Genomic_DNA"/>
</dbReference>
<evidence type="ECO:0000256" key="3">
    <source>
        <dbReference type="ARBA" id="ARBA00022617"/>
    </source>
</evidence>
<keyword evidence="6" id="KW-0561">Oxygen transport</keyword>
<dbReference type="Proteomes" id="UP001152755">
    <property type="component" value="Unassembled WGS sequence"/>
</dbReference>
<dbReference type="GO" id="GO:0020037">
    <property type="term" value="F:heme binding"/>
    <property type="evidence" value="ECO:0007669"/>
    <property type="project" value="InterPro"/>
</dbReference>
<comment type="cofactor">
    <cofactor evidence="7">
        <name>heme</name>
        <dbReference type="ChEBI" id="CHEBI:30413"/>
    </cofactor>
    <text evidence="7">Binds 1 heme group per subunit.</text>
</comment>
<protein>
    <recommendedName>
        <fullName evidence="6">Group 1 truncated hemoglobin</fullName>
    </recommendedName>
</protein>
<evidence type="ECO:0000256" key="7">
    <source>
        <dbReference type="PIRSR" id="PIRSR002030-1"/>
    </source>
</evidence>
<dbReference type="AlphaFoldDB" id="A0A9X4RGT3"/>
<gene>
    <name evidence="8" type="ORF">NVS88_07295</name>
</gene>
<evidence type="ECO:0000256" key="5">
    <source>
        <dbReference type="ARBA" id="ARBA00023004"/>
    </source>
</evidence>
<keyword evidence="5 6" id="KW-0408">Iron</keyword>
<dbReference type="InterPro" id="IPR016339">
    <property type="entry name" value="Hemoglobin_trunc_I"/>
</dbReference>
<name>A0A9X4RGT3_9ACTN</name>
<evidence type="ECO:0000313" key="9">
    <source>
        <dbReference type="Proteomes" id="UP001152755"/>
    </source>
</evidence>
<evidence type="ECO:0000256" key="4">
    <source>
        <dbReference type="ARBA" id="ARBA00022723"/>
    </source>
</evidence>
<feature type="binding site" description="proximal binding residue" evidence="7">
    <location>
        <position position="70"/>
    </location>
    <ligand>
        <name>heme</name>
        <dbReference type="ChEBI" id="CHEBI:30413"/>
    </ligand>
    <ligandPart>
        <name>Fe</name>
        <dbReference type="ChEBI" id="CHEBI:18248"/>
    </ligandPart>
</feature>
<dbReference type="InterPro" id="IPR001486">
    <property type="entry name" value="Hemoglobin_trunc"/>
</dbReference>
<keyword evidence="9" id="KW-1185">Reference proteome</keyword>
<comment type="caution">
    <text evidence="8">The sequence shown here is derived from an EMBL/GenBank/DDBJ whole genome shotgun (WGS) entry which is preliminary data.</text>
</comment>
<proteinExistence type="inferred from homology"/>
<sequence>MQSIYEEIGGAEALTCVVDDFYKRVLADARLAGYFRRTDLDRLKRSQVAFFTAALGGPQGYTGLSMADAHRGRHIGRRQFDRAVGHLADALDAAGVVPDTVTAIVATLEPLAADIVTT</sequence>
<keyword evidence="3 6" id="KW-0349">Heme</keyword>
<dbReference type="Gene3D" id="1.10.490.10">
    <property type="entry name" value="Globins"/>
    <property type="match status" value="1"/>
</dbReference>
<evidence type="ECO:0000256" key="2">
    <source>
        <dbReference type="ARBA" id="ARBA00022448"/>
    </source>
</evidence>
<keyword evidence="4 6" id="KW-0479">Metal-binding</keyword>
<evidence type="ECO:0000313" key="8">
    <source>
        <dbReference type="EMBL" id="MDG3014361.1"/>
    </source>
</evidence>
<dbReference type="GO" id="GO:0005344">
    <property type="term" value="F:oxygen carrier activity"/>
    <property type="evidence" value="ECO:0007669"/>
    <property type="project" value="UniProtKB-UniRule"/>
</dbReference>
<dbReference type="CDD" id="cd00454">
    <property type="entry name" value="TrHb1_N"/>
    <property type="match status" value="1"/>
</dbReference>
<comment type="similarity">
    <text evidence="1 6">Belongs to the truncated hemoglobin family. Group I subfamily.</text>
</comment>
<dbReference type="Pfam" id="PF01152">
    <property type="entry name" value="Bac_globin"/>
    <property type="match status" value="1"/>
</dbReference>
<dbReference type="InterPro" id="IPR012292">
    <property type="entry name" value="Globin/Proto"/>
</dbReference>
<reference evidence="8" key="1">
    <citation type="submission" date="2022-08" db="EMBL/GenBank/DDBJ databases">
        <title>Genome analysis of Corynebacteriales strain.</title>
        <authorList>
            <person name="Lee S.D."/>
        </authorList>
    </citation>
    <scope>NUCLEOTIDE SEQUENCE</scope>
    <source>
        <strain evidence="8">D3-21</strain>
    </source>
</reference>
<organism evidence="8 9">
    <name type="scientific">Speluncibacter jeojiensis</name>
    <dbReference type="NCBI Taxonomy" id="2710754"/>
    <lineage>
        <taxon>Bacteria</taxon>
        <taxon>Bacillati</taxon>
        <taxon>Actinomycetota</taxon>
        <taxon>Actinomycetes</taxon>
        <taxon>Mycobacteriales</taxon>
        <taxon>Speluncibacteraceae</taxon>
        <taxon>Speluncibacter</taxon>
    </lineage>
</organism>
<dbReference type="GO" id="GO:0019825">
    <property type="term" value="F:oxygen binding"/>
    <property type="evidence" value="ECO:0007669"/>
    <property type="project" value="InterPro"/>
</dbReference>
<evidence type="ECO:0000256" key="6">
    <source>
        <dbReference type="PIRNR" id="PIRNR002030"/>
    </source>
</evidence>
<keyword evidence="2 6" id="KW-0813">Transport</keyword>
<dbReference type="GO" id="GO:0046872">
    <property type="term" value="F:metal ion binding"/>
    <property type="evidence" value="ECO:0007669"/>
    <property type="project" value="UniProtKB-UniRule"/>
</dbReference>
<evidence type="ECO:0000256" key="1">
    <source>
        <dbReference type="ARBA" id="ARBA00009660"/>
    </source>
</evidence>
<dbReference type="InterPro" id="IPR009050">
    <property type="entry name" value="Globin-like_sf"/>
</dbReference>
<accession>A0A9X4RGT3</accession>
<dbReference type="RefSeq" id="WP_332519559.1">
    <property type="nucleotide sequence ID" value="NZ_JANRHA010000003.1"/>
</dbReference>